<feature type="compositionally biased region" description="Basic and acidic residues" evidence="1">
    <location>
        <begin position="233"/>
        <end position="248"/>
    </location>
</feature>
<keyword evidence="3" id="KW-1185">Reference proteome</keyword>
<evidence type="ECO:0000313" key="3">
    <source>
        <dbReference type="Proteomes" id="UP000594638"/>
    </source>
</evidence>
<accession>A0A8S0PCV6</accession>
<dbReference type="GO" id="GO:0003743">
    <property type="term" value="F:translation initiation factor activity"/>
    <property type="evidence" value="ECO:0007669"/>
    <property type="project" value="UniProtKB-KW"/>
</dbReference>
<feature type="compositionally biased region" description="Basic and acidic residues" evidence="1">
    <location>
        <begin position="277"/>
        <end position="301"/>
    </location>
</feature>
<protein>
    <submittedName>
        <fullName evidence="2">Eukaryotic translation initiation factor 4B2</fullName>
    </submittedName>
</protein>
<keyword evidence="2" id="KW-0648">Protein biosynthesis</keyword>
<evidence type="ECO:0000313" key="2">
    <source>
        <dbReference type="EMBL" id="CAA2938978.1"/>
    </source>
</evidence>
<dbReference type="PANTHER" id="PTHR32091:SF20">
    <property type="entry name" value="EUKARYOTIC TRANSLATION INITIATION FACTOR 4B1"/>
    <property type="match status" value="1"/>
</dbReference>
<feature type="compositionally biased region" description="Low complexity" evidence="1">
    <location>
        <begin position="304"/>
        <end position="329"/>
    </location>
</feature>
<dbReference type="PANTHER" id="PTHR32091">
    <property type="entry name" value="EUKARYOTIC TRANSLATION INITIATION FACTOR 4B"/>
    <property type="match status" value="1"/>
</dbReference>
<dbReference type="Pfam" id="PF06273">
    <property type="entry name" value="eIF-4B"/>
    <property type="match status" value="2"/>
</dbReference>
<feature type="compositionally biased region" description="Low complexity" evidence="1">
    <location>
        <begin position="541"/>
        <end position="551"/>
    </location>
</feature>
<feature type="region of interest" description="Disordered" evidence="1">
    <location>
        <begin position="437"/>
        <end position="605"/>
    </location>
</feature>
<feature type="compositionally biased region" description="Basic and acidic residues" evidence="1">
    <location>
        <begin position="127"/>
        <end position="149"/>
    </location>
</feature>
<dbReference type="AlphaFoldDB" id="A0A8S0PCV6"/>
<dbReference type="GO" id="GO:0003729">
    <property type="term" value="F:mRNA binding"/>
    <property type="evidence" value="ECO:0007669"/>
    <property type="project" value="TreeGrafter"/>
</dbReference>
<dbReference type="InterPro" id="IPR010433">
    <property type="entry name" value="EIF-4B_pln"/>
</dbReference>
<organism evidence="2 3">
    <name type="scientific">Olea europaea subsp. europaea</name>
    <dbReference type="NCBI Taxonomy" id="158383"/>
    <lineage>
        <taxon>Eukaryota</taxon>
        <taxon>Viridiplantae</taxon>
        <taxon>Streptophyta</taxon>
        <taxon>Embryophyta</taxon>
        <taxon>Tracheophyta</taxon>
        <taxon>Spermatophyta</taxon>
        <taxon>Magnoliopsida</taxon>
        <taxon>eudicotyledons</taxon>
        <taxon>Gunneridae</taxon>
        <taxon>Pentapetalae</taxon>
        <taxon>asterids</taxon>
        <taxon>lamiids</taxon>
        <taxon>Lamiales</taxon>
        <taxon>Oleaceae</taxon>
        <taxon>Oleeae</taxon>
        <taxon>Olea</taxon>
    </lineage>
</organism>
<sequence>MLKSPLGNIGAWAIEAEQAEAEEREQAEQSAAAQAGEGRGGNFPSLKEAVNTKQKKKTKMSLQEFTMQSSYGYGSAPPSRGSTSDETFRLPTASKERSPDEMQYGRPGGGFPSYGNKVRYDTGYPDRPTREFDNRRSYGGGFEHEDRRGPTRASEFDQQPSRADGVDNWASMKKALPEYISGPADRPARYGSLGRSSDGFSRADEVDNWAAKKKPIVLPPPPQQARSSGFRSPEPDRWTRNEGERQRLVPDPPKSDAGGGAEVAVKVNRSNPFGAARPREEVLAEKGLDWKKLDKDIEVKKQQHSVSGSRPTSSHSSRPGSAHSSRSDSLTTLQPGMAEGAVKQTPKVNPFGDAKPREVLLEQKGLDWRKIDLELERRRVERPETEEERSLKEEIEHLKKEFLEKSCEEQSSLQALILEREKDLELLTQKLDYKVRYSQKVVERPSSGAGRGSISIERPYRPASYEDSRAGFPERPPSQPGAYEDPRGVYSGRPRSRPGSSEQYRPGFPERSSRPGVYEESRVGFPERPSRPGSYEESDFPDGSPSPSGASQEPRAIDYMERPRSRGTANSWTRLSDDRRASQGGGSRGFVGSRDMDWSTSKSRW</sequence>
<feature type="compositionally biased region" description="Low complexity" evidence="1">
    <location>
        <begin position="488"/>
        <end position="501"/>
    </location>
</feature>
<dbReference type="OrthoDB" id="2021148at2759"/>
<comment type="caution">
    <text evidence="2">The sequence shown here is derived from an EMBL/GenBank/DDBJ whole genome shotgun (WGS) entry which is preliminary data.</text>
</comment>
<proteinExistence type="predicted"/>
<dbReference type="Gramene" id="OE9A118593T1">
    <property type="protein sequence ID" value="OE9A118593C1"/>
    <property type="gene ID" value="OE9A118593"/>
</dbReference>
<keyword evidence="2" id="KW-0396">Initiation factor</keyword>
<dbReference type="Proteomes" id="UP000594638">
    <property type="component" value="Unassembled WGS sequence"/>
</dbReference>
<name>A0A8S0PCV6_OLEEU</name>
<reference evidence="2 3" key="1">
    <citation type="submission" date="2019-12" db="EMBL/GenBank/DDBJ databases">
        <authorList>
            <person name="Alioto T."/>
            <person name="Alioto T."/>
            <person name="Gomez Garrido J."/>
        </authorList>
    </citation>
    <scope>NUCLEOTIDE SEQUENCE [LARGE SCALE GENOMIC DNA]</scope>
</reference>
<feature type="compositionally biased region" description="Basic and acidic residues" evidence="1">
    <location>
        <begin position="511"/>
        <end position="522"/>
    </location>
</feature>
<gene>
    <name evidence="2" type="ORF">OLEA9_A118593</name>
</gene>
<evidence type="ECO:0000256" key="1">
    <source>
        <dbReference type="SAM" id="MobiDB-lite"/>
    </source>
</evidence>
<feature type="compositionally biased region" description="Basic and acidic residues" evidence="1">
    <location>
        <begin position="458"/>
        <end position="469"/>
    </location>
</feature>
<feature type="compositionally biased region" description="Basic and acidic residues" evidence="1">
    <location>
        <begin position="555"/>
        <end position="564"/>
    </location>
</feature>
<feature type="region of interest" description="Disordered" evidence="1">
    <location>
        <begin position="1"/>
        <end position="356"/>
    </location>
</feature>
<feature type="compositionally biased region" description="Polar residues" evidence="1">
    <location>
        <begin position="60"/>
        <end position="72"/>
    </location>
</feature>
<dbReference type="EMBL" id="CACTIH010000040">
    <property type="protein sequence ID" value="CAA2938978.1"/>
    <property type="molecule type" value="Genomic_DNA"/>
</dbReference>